<dbReference type="EMBL" id="BTGU01000096">
    <property type="protein sequence ID" value="GMN60231.1"/>
    <property type="molecule type" value="Genomic_DNA"/>
</dbReference>
<keyword evidence="2" id="KW-1133">Transmembrane helix</keyword>
<dbReference type="AlphaFoldDB" id="A0AA88J381"/>
<evidence type="ECO:0000313" key="3">
    <source>
        <dbReference type="EMBL" id="GMN60231.1"/>
    </source>
</evidence>
<keyword evidence="2" id="KW-0472">Membrane</keyword>
<name>A0AA88J381_FICCA</name>
<organism evidence="3 4">
    <name type="scientific">Ficus carica</name>
    <name type="common">Common fig</name>
    <dbReference type="NCBI Taxonomy" id="3494"/>
    <lineage>
        <taxon>Eukaryota</taxon>
        <taxon>Viridiplantae</taxon>
        <taxon>Streptophyta</taxon>
        <taxon>Embryophyta</taxon>
        <taxon>Tracheophyta</taxon>
        <taxon>Spermatophyta</taxon>
        <taxon>Magnoliopsida</taxon>
        <taxon>eudicotyledons</taxon>
        <taxon>Gunneridae</taxon>
        <taxon>Pentapetalae</taxon>
        <taxon>rosids</taxon>
        <taxon>fabids</taxon>
        <taxon>Rosales</taxon>
        <taxon>Moraceae</taxon>
        <taxon>Ficeae</taxon>
        <taxon>Ficus</taxon>
    </lineage>
</organism>
<protein>
    <submittedName>
        <fullName evidence="3">Uncharacterized protein</fullName>
    </submittedName>
</protein>
<evidence type="ECO:0000313" key="4">
    <source>
        <dbReference type="Proteomes" id="UP001187192"/>
    </source>
</evidence>
<accession>A0AA88J381</accession>
<keyword evidence="2" id="KW-0812">Transmembrane</keyword>
<evidence type="ECO:0000256" key="2">
    <source>
        <dbReference type="SAM" id="Phobius"/>
    </source>
</evidence>
<dbReference type="Proteomes" id="UP001187192">
    <property type="component" value="Unassembled WGS sequence"/>
</dbReference>
<keyword evidence="4" id="KW-1185">Reference proteome</keyword>
<feature type="region of interest" description="Disordered" evidence="1">
    <location>
        <begin position="1"/>
        <end position="43"/>
    </location>
</feature>
<feature type="compositionally biased region" description="Basic and acidic residues" evidence="1">
    <location>
        <begin position="24"/>
        <end position="33"/>
    </location>
</feature>
<gene>
    <name evidence="3" type="ORF">TIFTF001_029327</name>
</gene>
<comment type="caution">
    <text evidence="3">The sequence shown here is derived from an EMBL/GenBank/DDBJ whole genome shotgun (WGS) entry which is preliminary data.</text>
</comment>
<evidence type="ECO:0000256" key="1">
    <source>
        <dbReference type="SAM" id="MobiDB-lite"/>
    </source>
</evidence>
<sequence>MSNNDDESPNPNPNNTSPIPIPKPDPDPNDKRFQFPARADEEENMREDMFGILVHKDPKPYKFTIDEMDPKPFYVALINDYRRDLEFMKEISPFDLTRPPPYKGCFAPIPHNPSFSYPPIVVVPSDPKDDIAFTVAKAGVEDLGLEDFFFFFGGLNPLVCLFTFMFYPTSSMEA</sequence>
<proteinExistence type="predicted"/>
<feature type="transmembrane region" description="Helical" evidence="2">
    <location>
        <begin position="148"/>
        <end position="167"/>
    </location>
</feature>
<reference evidence="3" key="1">
    <citation type="submission" date="2023-07" db="EMBL/GenBank/DDBJ databases">
        <title>draft genome sequence of fig (Ficus carica).</title>
        <authorList>
            <person name="Takahashi T."/>
            <person name="Nishimura K."/>
        </authorList>
    </citation>
    <scope>NUCLEOTIDE SEQUENCE</scope>
</reference>